<evidence type="ECO:0000256" key="6">
    <source>
        <dbReference type="ARBA" id="ARBA00022884"/>
    </source>
</evidence>
<comment type="subcellular location">
    <subcellularLocation>
        <location evidence="1 10">Host nucleus</location>
        <location evidence="1 10">Host nucleolus</location>
    </subcellularLocation>
</comment>
<dbReference type="InterPro" id="IPR036963">
    <property type="entry name" value="Tat_dom_sf"/>
</dbReference>
<dbReference type="EMBL" id="AM937062">
    <property type="protein sequence ID" value="CAP72507.1"/>
    <property type="molecule type" value="Genomic_DNA"/>
</dbReference>
<name>B3CKG2_SIV</name>
<comment type="similarity">
    <text evidence="2 10">Belongs to the lentiviruses Tat family.</text>
</comment>
<keyword evidence="5" id="KW-0945">Host-virus interaction</keyword>
<proteinExistence type="inferred from homology"/>
<keyword evidence="9 10" id="KW-0804">Transcription</keyword>
<dbReference type="InterPro" id="IPR001831">
    <property type="entry name" value="IV_Tat"/>
</dbReference>
<dbReference type="GO" id="GO:0044196">
    <property type="term" value="C:host cell nucleolus"/>
    <property type="evidence" value="ECO:0007669"/>
    <property type="project" value="UniProtKB-SubCell"/>
</dbReference>
<dbReference type="GO" id="GO:0003723">
    <property type="term" value="F:RNA binding"/>
    <property type="evidence" value="ECO:0007669"/>
    <property type="project" value="UniProtKB-KW"/>
</dbReference>
<evidence type="ECO:0000256" key="7">
    <source>
        <dbReference type="ARBA" id="ARBA00023015"/>
    </source>
</evidence>
<dbReference type="GO" id="GO:0001070">
    <property type="term" value="F:RNA-binding transcription regulator activity"/>
    <property type="evidence" value="ECO:0007669"/>
    <property type="project" value="InterPro"/>
</dbReference>
<organism evidence="11 12">
    <name type="scientific">SIV-wrc Pbt-05GM-X02</name>
    <dbReference type="NCBI Taxonomy" id="498715"/>
    <lineage>
        <taxon>Viruses</taxon>
        <taxon>Riboviria</taxon>
        <taxon>Pararnavirae</taxon>
        <taxon>Artverviricota</taxon>
        <taxon>Revtraviricetes</taxon>
        <taxon>Ortervirales</taxon>
        <taxon>Retroviridae</taxon>
        <taxon>Orthoretrovirinae</taxon>
        <taxon>Lentivirus</taxon>
        <taxon>Lentivirus simimdef</taxon>
        <taxon>Simian immunodeficiency virus</taxon>
    </lineage>
</organism>
<keyword evidence="6 10" id="KW-0694">RNA-binding</keyword>
<evidence type="ECO:0000313" key="12">
    <source>
        <dbReference type="Proteomes" id="UP000257744"/>
    </source>
</evidence>
<keyword evidence="7 10" id="KW-0805">Transcription regulation</keyword>
<evidence type="ECO:0000256" key="10">
    <source>
        <dbReference type="RuleBase" id="RU003311"/>
    </source>
</evidence>
<gene>
    <name evidence="11" type="primary">tat</name>
</gene>
<protein>
    <recommendedName>
        <fullName evidence="3 10">Protein Tat</fullName>
    </recommendedName>
</protein>
<evidence type="ECO:0000256" key="1">
    <source>
        <dbReference type="ARBA" id="ARBA00004307"/>
    </source>
</evidence>
<evidence type="ECO:0000256" key="8">
    <source>
        <dbReference type="ARBA" id="ARBA00023159"/>
    </source>
</evidence>
<reference evidence="11 12" key="1">
    <citation type="journal article" date="2008" name="Virology">
        <title>Full molecular characterization of a simian immunodeficiency virus, SIVwrcpbt from Temminck's red colobus (Piliocolobus badius temminckii) from Abuko Nature Reserve, The Gambia.</title>
        <authorList>
            <person name="Locatelli S."/>
            <person name="Lafay B."/>
            <person name="Liegeois F."/>
            <person name="Ting N."/>
            <person name="Delaporte E."/>
            <person name="Peeters M."/>
        </authorList>
    </citation>
    <scope>NUCLEOTIDE SEQUENCE [LARGE SCALE GENOMIC DNA]</scope>
    <source>
        <strain evidence="12">wrcPbt-05GM-X02</strain>
    </source>
</reference>
<evidence type="ECO:0000256" key="5">
    <source>
        <dbReference type="ARBA" id="ARBA00022581"/>
    </source>
</evidence>
<evidence type="ECO:0000313" key="11">
    <source>
        <dbReference type="EMBL" id="CAP72507.1"/>
    </source>
</evidence>
<evidence type="ECO:0000256" key="9">
    <source>
        <dbReference type="ARBA" id="ARBA00023163"/>
    </source>
</evidence>
<dbReference type="Proteomes" id="UP000257744">
    <property type="component" value="Segment"/>
</dbReference>
<evidence type="ECO:0000256" key="3">
    <source>
        <dbReference type="ARBA" id="ARBA00022376"/>
    </source>
</evidence>
<evidence type="ECO:0000256" key="2">
    <source>
        <dbReference type="ARBA" id="ARBA00009398"/>
    </source>
</evidence>
<dbReference type="GO" id="GO:0050434">
    <property type="term" value="P:positive regulation of viral transcription"/>
    <property type="evidence" value="ECO:0007669"/>
    <property type="project" value="InterPro"/>
</dbReference>
<keyword evidence="8 10" id="KW-0010">Activator</keyword>
<accession>B3CKG2</accession>
<dbReference type="Pfam" id="PF00539">
    <property type="entry name" value="Tat"/>
    <property type="match status" value="1"/>
</dbReference>
<dbReference type="Gene3D" id="4.10.20.10">
    <property type="entry name" value="Tat domain"/>
    <property type="match status" value="1"/>
</dbReference>
<keyword evidence="4 10" id="KW-1048">Host nucleus</keyword>
<evidence type="ECO:0000256" key="4">
    <source>
        <dbReference type="ARBA" id="ARBA00022562"/>
    </source>
</evidence>
<sequence length="108" mass="12818">MKNRPLCTIFTGSFKEDYIYTSYKDVPKKKRTEKEIFKEQNNFIEIWKGLQEIREELSRETLSPCNHQCRCKKCIFSCQLCFLQKGLGISYHSYSKKTNKDKSDASTR</sequence>